<dbReference type="EMBL" id="RNRV01000043">
    <property type="protein sequence ID" value="MHO06435.1"/>
    <property type="molecule type" value="Genomic_DNA"/>
</dbReference>
<proteinExistence type="predicted"/>
<feature type="chain" id="PRO_5018215411" evidence="1">
    <location>
        <begin position="22"/>
        <end position="139"/>
    </location>
</feature>
<protein>
    <submittedName>
        <fullName evidence="3">BON domain-containing protein</fullName>
    </submittedName>
</protein>
<dbReference type="InterPro" id="IPR051686">
    <property type="entry name" value="Lipoprotein_DolP"/>
</dbReference>
<dbReference type="PANTHER" id="PTHR34606">
    <property type="entry name" value="BON DOMAIN-CONTAINING PROTEIN"/>
    <property type="match status" value="1"/>
</dbReference>
<dbReference type="Gene3D" id="3.30.1340.30">
    <property type="match status" value="1"/>
</dbReference>
<dbReference type="SMART" id="SM00749">
    <property type="entry name" value="BON"/>
    <property type="match status" value="1"/>
</dbReference>
<dbReference type="InterPro" id="IPR014004">
    <property type="entry name" value="Transpt-assoc_nodulatn_dom_bac"/>
</dbReference>
<reference evidence="3" key="1">
    <citation type="submission" date="2018-10" db="EMBL/GenBank/DDBJ databases">
        <authorList>
            <consortium name="NARMS: The National Antimicrobial Resistance Monitoring System"/>
        </authorList>
    </citation>
    <scope>NUCLEOTIDE SEQUENCE [LARGE SCALE GENOMIC DNA]</scope>
    <source>
        <strain evidence="3">CVM N17EC0388</strain>
    </source>
</reference>
<evidence type="ECO:0000256" key="1">
    <source>
        <dbReference type="SAM" id="SignalP"/>
    </source>
</evidence>
<organism evidence="3">
    <name type="scientific">Escherichia coli</name>
    <dbReference type="NCBI Taxonomy" id="562"/>
    <lineage>
        <taxon>Bacteria</taxon>
        <taxon>Pseudomonadati</taxon>
        <taxon>Pseudomonadota</taxon>
        <taxon>Gammaproteobacteria</taxon>
        <taxon>Enterobacterales</taxon>
        <taxon>Enterobacteriaceae</taxon>
        <taxon>Escherichia</taxon>
    </lineage>
</organism>
<name>A0A3L0WC40_ECOLX</name>
<keyword evidence="1" id="KW-0732">Signal</keyword>
<gene>
    <name evidence="3" type="ORF">D9F05_19075</name>
</gene>
<evidence type="ECO:0000259" key="2">
    <source>
        <dbReference type="PROSITE" id="PS50914"/>
    </source>
</evidence>
<dbReference type="Pfam" id="PF04972">
    <property type="entry name" value="BON"/>
    <property type="match status" value="1"/>
</dbReference>
<sequence length="139" mass="14548">MIQSKAILIAISLLLTLGVSGCDQPGSAEQAGKKIDDAASETGKKVDATVDKYEDKMTEQTAKSAQSWNDTEVTAKVKAEFLSEPGLKSMDISVNTVQGMVTLTGTVDSRINSDKASARAMAISGVKGVINQLVVTAVQ</sequence>
<dbReference type="PANTHER" id="PTHR34606:SF15">
    <property type="entry name" value="BON DOMAIN-CONTAINING PROTEIN"/>
    <property type="match status" value="1"/>
</dbReference>
<dbReference type="InterPro" id="IPR007055">
    <property type="entry name" value="BON_dom"/>
</dbReference>
<dbReference type="PROSITE" id="PS51257">
    <property type="entry name" value="PROKAR_LIPOPROTEIN"/>
    <property type="match status" value="1"/>
</dbReference>
<comment type="caution">
    <text evidence="3">The sequence shown here is derived from an EMBL/GenBank/DDBJ whole genome shotgun (WGS) entry which is preliminary data.</text>
</comment>
<accession>A0A3L0WC40</accession>
<dbReference type="PROSITE" id="PS50914">
    <property type="entry name" value="BON"/>
    <property type="match status" value="1"/>
</dbReference>
<evidence type="ECO:0000313" key="3">
    <source>
        <dbReference type="EMBL" id="MHO06435.1"/>
    </source>
</evidence>
<feature type="signal peptide" evidence="1">
    <location>
        <begin position="1"/>
        <end position="21"/>
    </location>
</feature>
<dbReference type="AlphaFoldDB" id="A0A3L0WC40"/>
<feature type="domain" description="BON" evidence="2">
    <location>
        <begin position="69"/>
        <end position="137"/>
    </location>
</feature>